<dbReference type="InterPro" id="IPR036366">
    <property type="entry name" value="PGBDSf"/>
</dbReference>
<proteinExistence type="predicted"/>
<dbReference type="PANTHER" id="PTHR41533">
    <property type="entry name" value="L,D-TRANSPEPTIDASE HI_1667-RELATED"/>
    <property type="match status" value="1"/>
</dbReference>
<evidence type="ECO:0000256" key="1">
    <source>
        <dbReference type="SAM" id="Phobius"/>
    </source>
</evidence>
<keyword evidence="1" id="KW-1133">Transmembrane helix</keyword>
<keyword evidence="1" id="KW-0472">Membrane</keyword>
<sequence>METFAYLHTACVYEEPEAELRLNVDRLNLKLLSTQAGLLLLQLLVPAAILIVAGHASALQVGDRGASVTNLQDQLRSVGYFNRRSTGIYASITADAVRRFQASRGLTVDGIAGPTTLRALRGESLPVSGNVRPISYSSGLRLGSRGSEVSALQQQLNNVGYYVSVDGVFGPDTDRAVRSFQASNRLVTDGVVGPATRNALASGVDGNGVSVSFPEPTFSNNLSGSSAAVSSVRKRYVVVVPARGSSTLSQVRAVFPGAVYAASNLGKYVQAGAFDERGYAEARATLLRANKLDAQVRYF</sequence>
<keyword evidence="1" id="KW-0812">Transmembrane</keyword>
<dbReference type="Pfam" id="PF01471">
    <property type="entry name" value="PG_binding_1"/>
    <property type="match status" value="2"/>
</dbReference>
<reference evidence="3 4" key="1">
    <citation type="submission" date="2022-04" db="EMBL/GenBank/DDBJ databases">
        <title>Positive selection, recombination, and allopatry shape intraspecific diversity of widespread and dominant cyanobacteria.</title>
        <authorList>
            <person name="Wei J."/>
            <person name="Shu W."/>
            <person name="Hu C."/>
        </authorList>
    </citation>
    <scope>NUCLEOTIDE SEQUENCE [LARGE SCALE GENOMIC DNA]</scope>
    <source>
        <strain evidence="3 4">AS-A4</strain>
    </source>
</reference>
<dbReference type="Gene3D" id="1.10.101.10">
    <property type="entry name" value="PGBD-like superfamily/PGBD"/>
    <property type="match status" value="2"/>
</dbReference>
<dbReference type="PANTHER" id="PTHR41533:SF1">
    <property type="entry name" value="L,D-TRANSPEPTIDASE YCBB-RELATED"/>
    <property type="match status" value="1"/>
</dbReference>
<feature type="transmembrane region" description="Helical" evidence="1">
    <location>
        <begin position="36"/>
        <end position="56"/>
    </location>
</feature>
<comment type="caution">
    <text evidence="3">The sequence shown here is derived from an EMBL/GenBank/DDBJ whole genome shotgun (WGS) entry which is preliminary data.</text>
</comment>
<accession>A0ABV0KD63</accession>
<dbReference type="EMBL" id="JAMPLM010000001">
    <property type="protein sequence ID" value="MEP1056983.1"/>
    <property type="molecule type" value="Genomic_DNA"/>
</dbReference>
<dbReference type="Proteomes" id="UP001476950">
    <property type="component" value="Unassembled WGS sequence"/>
</dbReference>
<dbReference type="SUPFAM" id="SSF47090">
    <property type="entry name" value="PGBD-like"/>
    <property type="match status" value="2"/>
</dbReference>
<dbReference type="InterPro" id="IPR036365">
    <property type="entry name" value="PGBD-like_sf"/>
</dbReference>
<evidence type="ECO:0000259" key="2">
    <source>
        <dbReference type="Pfam" id="PF01471"/>
    </source>
</evidence>
<keyword evidence="4" id="KW-1185">Reference proteome</keyword>
<dbReference type="InterPro" id="IPR002477">
    <property type="entry name" value="Peptidoglycan-bd-like"/>
</dbReference>
<name>A0ABV0KD63_9CYAN</name>
<feature type="domain" description="Peptidoglycan binding-like" evidence="2">
    <location>
        <begin position="64"/>
        <end position="120"/>
    </location>
</feature>
<dbReference type="RefSeq" id="WP_190453505.1">
    <property type="nucleotide sequence ID" value="NZ_JAMPLM010000001.1"/>
</dbReference>
<protein>
    <submittedName>
        <fullName evidence="3">Peptidoglycan-binding protein</fullName>
    </submittedName>
</protein>
<dbReference type="InterPro" id="IPR052905">
    <property type="entry name" value="LD-transpeptidase_YkuD-like"/>
</dbReference>
<gene>
    <name evidence="3" type="ORF">NDI38_00945</name>
</gene>
<evidence type="ECO:0000313" key="4">
    <source>
        <dbReference type="Proteomes" id="UP001476950"/>
    </source>
</evidence>
<organism evidence="3 4">
    <name type="scientific">Stenomitos frigidus AS-A4</name>
    <dbReference type="NCBI Taxonomy" id="2933935"/>
    <lineage>
        <taxon>Bacteria</taxon>
        <taxon>Bacillati</taxon>
        <taxon>Cyanobacteriota</taxon>
        <taxon>Cyanophyceae</taxon>
        <taxon>Leptolyngbyales</taxon>
        <taxon>Leptolyngbyaceae</taxon>
        <taxon>Stenomitos</taxon>
    </lineage>
</organism>
<feature type="domain" description="Peptidoglycan binding-like" evidence="2">
    <location>
        <begin position="145"/>
        <end position="200"/>
    </location>
</feature>
<evidence type="ECO:0000313" key="3">
    <source>
        <dbReference type="EMBL" id="MEP1056983.1"/>
    </source>
</evidence>